<evidence type="ECO:0000313" key="2">
    <source>
        <dbReference type="Proteomes" id="UP000218427"/>
    </source>
</evidence>
<dbReference type="Pfam" id="PF04315">
    <property type="entry name" value="EpmC"/>
    <property type="match status" value="1"/>
</dbReference>
<dbReference type="Proteomes" id="UP000218427">
    <property type="component" value="Unassembled WGS sequence"/>
</dbReference>
<gene>
    <name evidence="1" type="ORF">AWR36_015550</name>
</gene>
<organism evidence="1 2">
    <name type="scientific">Microbulbifer flavimaris</name>
    <dbReference type="NCBI Taxonomy" id="1781068"/>
    <lineage>
        <taxon>Bacteria</taxon>
        <taxon>Pseudomonadati</taxon>
        <taxon>Pseudomonadota</taxon>
        <taxon>Gammaproteobacteria</taxon>
        <taxon>Cellvibrionales</taxon>
        <taxon>Microbulbiferaceae</taxon>
        <taxon>Microbulbifer</taxon>
    </lineage>
</organism>
<comment type="caution">
    <text evidence="1">The sequence shown here is derived from an EMBL/GenBank/DDBJ whole genome shotgun (WGS) entry which is preliminary data.</text>
</comment>
<protein>
    <recommendedName>
        <fullName evidence="3">Diaminobutyrate--2-oxoglutarate aminotransferase</fullName>
    </recommendedName>
</protein>
<reference evidence="1" key="1">
    <citation type="submission" date="2017-08" db="EMBL/GenBank/DDBJ databases">
        <title>Microbulbifer marisrubri sp. nov., a halophilic alphaproteobacterium isolated from marine sediment of the Yellow Sea, China.</title>
        <authorList>
            <person name="Zhang G."/>
            <person name="Xiong Q."/>
        </authorList>
    </citation>
    <scope>NUCLEOTIDE SEQUENCE [LARGE SCALE GENOMIC DNA]</scope>
    <source>
        <strain evidence="1">WRN-8</strain>
    </source>
</reference>
<name>A0ABX4HVH1_9GAMM</name>
<dbReference type="EMBL" id="LRFG02000008">
    <property type="protein sequence ID" value="PCO04104.1"/>
    <property type="molecule type" value="Genomic_DNA"/>
</dbReference>
<sequence>MEHLLAGPVVVQEGVVLLIPPWGTRLQGRAPFPASLSLKVYVAPLKYNTGFRCRRRPNLWLLWRGLALPGAVVIVRAFPSTDSTDQSPELPLQSLSSAAEPATAAEVAARISAVFDRCFADSRGLNTRLCGGHPEPFYRPAGGDCPFHRVEFTLDYPASALHEAAHWCVAGAARRQQPDYGYWYAPDGRSEEQQRLFEQVEVKPQALEWIFSRACGLRFRVSADNLALGLGPSDDFKAAIFEQVLTYCRQGLSERPRQFAVALAVEFGRPQPFCELQYRLADLT</sequence>
<accession>A0ABX4HVH1</accession>
<evidence type="ECO:0000313" key="1">
    <source>
        <dbReference type="EMBL" id="PCO04104.1"/>
    </source>
</evidence>
<dbReference type="InterPro" id="IPR007411">
    <property type="entry name" value="EpmC"/>
</dbReference>
<proteinExistence type="predicted"/>
<evidence type="ECO:0008006" key="3">
    <source>
        <dbReference type="Google" id="ProtNLM"/>
    </source>
</evidence>
<keyword evidence="2" id="KW-1185">Reference proteome</keyword>